<sequence length="869" mass="94194">MLTIRSLAASALVCALLSANPSLIAADYTVKADAATTVQGTWDGWGTSLCWWANVFGEREDIADALFTLNETVTLDGATGGIPGLGFNIARYNIGGSSSNVVDDSGTEVAMKTSENMPAFKFMESFWLDWMSKDPASTSWNWKADAKQRAMLTLANQRGADQLEAFSNSPPWWMTNNRATAGGDNGKKDNLQDWNHDEFVLYLATVVSKAKADWGIKFTFLEPFNEPSETWWEFPGKQEGCHFGVDTQQTILPLLRKQLDALELQDVAIATSDENSATEALATLTSMSSNADVMGSFEKVNTHGYEGLSAYRGPDRGGLKDLTNKLTKSLWDSEYGESDATGLTMAESIGLDINEMGVSGFVYWQALDSGGWGLIQSNPGDNWLGTPNPKYYVLAQYSRHIRPGMTILATDDAKTVLGYDSAKKLLVVVTVNMGDAQSVTFDLASFGAVAGPVNAWTTETSGKGALYKASKVDISGKSFSAAFPAGSVMTASGVGATVFRMQLRNRKRDFASSTAISSTSDALGAKSSKKQAVKPKRSSLGSKSAGRKVEVMVPTDSKLPVLSALNERAPQTSNDSKILLTYPNLVPARLLRRYKRFLADVVLLDGATNEENVDIVAEEEEAVVTVYCPNTGPMVGLLDGLPDARVQLSKSDDPKRKYAYTLEMIQVHNGERNVWVGVHSTSANRMVEQALASRWFAELGHYDSVRREVKFAKNSRVDFVLTTNAEDGTVAHEKYVEVKSVTLALEGSDGATSRCAVFPDTVSTRAQKHVTELTELLSTKIKTKAEETNEKDVATPKISGTIIFLVQRDDCDAFAPSIQHDKKFAELCAVASKSGIQLLGYSCSLEPDKISNSGAVRLIGSLPLQTVIE</sequence>
<keyword evidence="2" id="KW-0732">Signal</keyword>
<dbReference type="SUPFAM" id="SSF51445">
    <property type="entry name" value="(Trans)glycosidases"/>
    <property type="match status" value="1"/>
</dbReference>
<feature type="compositionally biased region" description="Basic residues" evidence="1">
    <location>
        <begin position="527"/>
        <end position="537"/>
    </location>
</feature>
<dbReference type="InterPro" id="IPR041465">
    <property type="entry name" value="SfsA_N"/>
</dbReference>
<dbReference type="Gene3D" id="2.60.40.1180">
    <property type="entry name" value="Golgi alpha-mannosidase II"/>
    <property type="match status" value="1"/>
</dbReference>
<comment type="caution">
    <text evidence="6">The sequence shown here is derived from an EMBL/GenBank/DDBJ whole genome shotgun (WGS) entry which is preliminary data.</text>
</comment>
<evidence type="ECO:0000259" key="4">
    <source>
        <dbReference type="Pfam" id="PF14587"/>
    </source>
</evidence>
<dbReference type="Pfam" id="PF17746">
    <property type="entry name" value="SfsA_N"/>
    <property type="match status" value="1"/>
</dbReference>
<dbReference type="Proteomes" id="UP001259832">
    <property type="component" value="Unassembled WGS sequence"/>
</dbReference>
<dbReference type="HAMAP" id="MF_00095">
    <property type="entry name" value="SfsA"/>
    <property type="match status" value="1"/>
</dbReference>
<name>A0AAD9G082_9STRA</name>
<dbReference type="CDD" id="cd22359">
    <property type="entry name" value="SfsA-like_bacterial"/>
    <property type="match status" value="1"/>
</dbReference>
<feature type="region of interest" description="Disordered" evidence="1">
    <location>
        <begin position="522"/>
        <end position="547"/>
    </location>
</feature>
<dbReference type="InterPro" id="IPR039514">
    <property type="entry name" value="6GAL-like"/>
</dbReference>
<dbReference type="Gene3D" id="2.40.50.580">
    <property type="match status" value="1"/>
</dbReference>
<proteinExistence type="inferred from homology"/>
<protein>
    <submittedName>
        <fullName evidence="6">Endo-beta-1</fullName>
    </submittedName>
</protein>
<dbReference type="Pfam" id="PF14587">
    <property type="entry name" value="Glyco_hydr_30_2"/>
    <property type="match status" value="1"/>
</dbReference>
<reference evidence="6" key="1">
    <citation type="submission" date="2023-08" db="EMBL/GenBank/DDBJ databases">
        <title>Reference Genome Resource for the Citrus Pathogen Phytophthora citrophthora.</title>
        <authorList>
            <person name="Moller H."/>
            <person name="Coetzee B."/>
            <person name="Rose L.J."/>
            <person name="Van Niekerk J.M."/>
        </authorList>
    </citation>
    <scope>NUCLEOTIDE SEQUENCE</scope>
    <source>
        <strain evidence="6">STE-U-9442</strain>
    </source>
</reference>
<feature type="domain" description="SfsA N-terminal OB" evidence="5">
    <location>
        <begin position="591"/>
        <end position="678"/>
    </location>
</feature>
<dbReference type="InterPro" id="IPR039743">
    <property type="entry name" value="6GAL/EXGAL"/>
</dbReference>
<keyword evidence="7" id="KW-1185">Reference proteome</keyword>
<feature type="domain" description="Sugar fermentation stimulation protein C-terminal" evidence="3">
    <location>
        <begin position="683"/>
        <end position="780"/>
    </location>
</feature>
<evidence type="ECO:0000259" key="3">
    <source>
        <dbReference type="Pfam" id="PF03749"/>
    </source>
</evidence>
<feature type="chain" id="PRO_5042275195" evidence="2">
    <location>
        <begin position="27"/>
        <end position="869"/>
    </location>
</feature>
<dbReference type="InterPro" id="IPR040452">
    <property type="entry name" value="SfsA_C"/>
</dbReference>
<dbReference type="Gene3D" id="3.20.20.80">
    <property type="entry name" value="Glycosidases"/>
    <property type="match status" value="1"/>
</dbReference>
<organism evidence="6 7">
    <name type="scientific">Phytophthora citrophthora</name>
    <dbReference type="NCBI Taxonomy" id="4793"/>
    <lineage>
        <taxon>Eukaryota</taxon>
        <taxon>Sar</taxon>
        <taxon>Stramenopiles</taxon>
        <taxon>Oomycota</taxon>
        <taxon>Peronosporomycetes</taxon>
        <taxon>Peronosporales</taxon>
        <taxon>Peronosporaceae</taxon>
        <taxon>Phytophthora</taxon>
    </lineage>
</organism>
<dbReference type="GO" id="GO:0004553">
    <property type="term" value="F:hydrolase activity, hydrolyzing O-glycosyl compounds"/>
    <property type="evidence" value="ECO:0007669"/>
    <property type="project" value="InterPro"/>
</dbReference>
<dbReference type="GO" id="GO:0003677">
    <property type="term" value="F:DNA binding"/>
    <property type="evidence" value="ECO:0007669"/>
    <property type="project" value="InterPro"/>
</dbReference>
<dbReference type="AlphaFoldDB" id="A0AAD9G082"/>
<feature type="domain" description="Endo-beta-1,6-galactanase-like" evidence="4">
    <location>
        <begin position="40"/>
        <end position="262"/>
    </location>
</feature>
<evidence type="ECO:0000256" key="1">
    <source>
        <dbReference type="SAM" id="MobiDB-lite"/>
    </source>
</evidence>
<accession>A0AAD9G082</accession>
<dbReference type="PANTHER" id="PTHR42767">
    <property type="entry name" value="ENDO-BETA-1,6-GALACTANASE"/>
    <property type="match status" value="1"/>
</dbReference>
<feature type="domain" description="Sugar fermentation stimulation protein C-terminal" evidence="3">
    <location>
        <begin position="799"/>
        <end position="848"/>
    </location>
</feature>
<dbReference type="Gene3D" id="3.40.1350.60">
    <property type="match status" value="1"/>
</dbReference>
<dbReference type="Pfam" id="PF03749">
    <property type="entry name" value="SfsA"/>
    <property type="match status" value="2"/>
</dbReference>
<dbReference type="InterPro" id="IPR017853">
    <property type="entry name" value="GH"/>
</dbReference>
<dbReference type="EMBL" id="JASMQC010000046">
    <property type="protein sequence ID" value="KAK1929611.1"/>
    <property type="molecule type" value="Genomic_DNA"/>
</dbReference>
<gene>
    <name evidence="6" type="ORF">P3T76_014828</name>
</gene>
<dbReference type="PANTHER" id="PTHR42767:SF1">
    <property type="entry name" value="ENDO-BETA-1,6-GALACTANASE-LIKE DOMAIN-CONTAINING PROTEIN"/>
    <property type="match status" value="1"/>
</dbReference>
<feature type="signal peptide" evidence="2">
    <location>
        <begin position="1"/>
        <end position="26"/>
    </location>
</feature>
<dbReference type="InterPro" id="IPR013780">
    <property type="entry name" value="Glyco_hydro_b"/>
</dbReference>
<evidence type="ECO:0000313" key="6">
    <source>
        <dbReference type="EMBL" id="KAK1929611.1"/>
    </source>
</evidence>
<evidence type="ECO:0000256" key="2">
    <source>
        <dbReference type="SAM" id="SignalP"/>
    </source>
</evidence>
<dbReference type="InterPro" id="IPR005224">
    <property type="entry name" value="SfsA"/>
</dbReference>
<evidence type="ECO:0000313" key="7">
    <source>
        <dbReference type="Proteomes" id="UP001259832"/>
    </source>
</evidence>
<dbReference type="NCBIfam" id="TIGR00230">
    <property type="entry name" value="sfsA"/>
    <property type="match status" value="1"/>
</dbReference>
<evidence type="ECO:0000259" key="5">
    <source>
        <dbReference type="Pfam" id="PF17746"/>
    </source>
</evidence>